<evidence type="ECO:0000256" key="4">
    <source>
        <dbReference type="ARBA" id="ARBA00022833"/>
    </source>
</evidence>
<feature type="compositionally biased region" description="Polar residues" evidence="7">
    <location>
        <begin position="90"/>
        <end position="110"/>
    </location>
</feature>
<dbReference type="InterPro" id="IPR006612">
    <property type="entry name" value="THAP_Znf"/>
</dbReference>
<evidence type="ECO:0000256" key="6">
    <source>
        <dbReference type="PROSITE-ProRule" id="PRU00309"/>
    </source>
</evidence>
<evidence type="ECO:0000313" key="9">
    <source>
        <dbReference type="EMBL" id="PFX16084.1"/>
    </source>
</evidence>
<dbReference type="InterPro" id="IPR027806">
    <property type="entry name" value="HARBI1_dom"/>
</dbReference>
<dbReference type="Pfam" id="PF05485">
    <property type="entry name" value="THAP"/>
    <property type="match status" value="1"/>
</dbReference>
<protein>
    <submittedName>
        <fullName evidence="9">THAP domain-containing protein 11</fullName>
    </submittedName>
</protein>
<dbReference type="AlphaFoldDB" id="A0A2B4RCJ6"/>
<keyword evidence="2" id="KW-0479">Metal-binding</keyword>
<gene>
    <name evidence="9" type="primary">thap11</name>
    <name evidence="9" type="ORF">AWC38_SpisGene19661</name>
</gene>
<dbReference type="SMART" id="SM00980">
    <property type="entry name" value="THAP"/>
    <property type="match status" value="1"/>
</dbReference>
<dbReference type="Pfam" id="PF13613">
    <property type="entry name" value="HTH_Tnp_4"/>
    <property type="match status" value="2"/>
</dbReference>
<sequence>MGQCFVPDCNHQSESHNCSFYRFPKDPAQRRKWISLIRRADREPGKGARVCSCHFRGSKEEGPEVFSWNKDKLFESRNAPKRKKQRTEVPETTTIEQILSESSTKSNQNEPCELSCEEMQMKCTTLQTENILLQAELGTLKTQVSELKEKESYLKRNYSSFNMDSKVINMETGLPNKEMFHIVVEYAERYRNDIVYVCGWKVDKISFEDQILITLMKIRHNYHNLHLAELFSCSTATIANIVTTFIHVLHQILYEDQMEIAVPSRQKNKTSLPGSFSLFGDCRMVIDCTDIEVATPKLMSDQKLTYSTYRGMNSFKTIVGVAPNAVITYVSKLFPGSVSDKVTVQKSGILKHFVAGDIILADKGRADREPGKGARVCSCHFRGSKEEGPEVFSWNKDKLFESRNAPKRKKQRTEVPETTTIEQILSESSTKSNQNEPCELSCEEMQMKCTTLQTENILLQAELGTLKTQVSELKEKESYLKRNYSSFNMDSKVINMETGLPNKEMFHIVVEYAERYRNDIVYVCGWKVDKISFEDQILITLMKIRHNYHNLHLAELFSCSTATIANIVTTFIHVLHQILYEDQMEIAVPSRQKNKTSLPGSFSLFGDCRMVIDCTDIEVATPKLMSDQKLTYSTYRGMNSFKTIVGVAPNAVITYVSKLFPGSVSDKVTVQKSGILKHFVAGDIILADKGFLINDIVPNGVYVNIPPFLNNGKFTESEVKLTKSIAKCRIHVERANARLKNYKILNFVPPYLRSLSGKIIQLCGALVNLQNPLIKETNDTVDFD</sequence>
<dbReference type="SUPFAM" id="SSF57716">
    <property type="entry name" value="Glucocorticoid receptor-like (DNA-binding domain)"/>
    <property type="match status" value="1"/>
</dbReference>
<dbReference type="PROSITE" id="PS50950">
    <property type="entry name" value="ZF_THAP"/>
    <property type="match status" value="1"/>
</dbReference>
<comment type="cofactor">
    <cofactor evidence="1">
        <name>a divalent metal cation</name>
        <dbReference type="ChEBI" id="CHEBI:60240"/>
    </cofactor>
</comment>
<accession>A0A2B4RCJ6</accession>
<keyword evidence="5 6" id="KW-0238">DNA-binding</keyword>
<evidence type="ECO:0000256" key="7">
    <source>
        <dbReference type="SAM" id="MobiDB-lite"/>
    </source>
</evidence>
<reference evidence="10" key="1">
    <citation type="journal article" date="2017" name="bioRxiv">
        <title>Comparative analysis of the genomes of Stylophora pistillata and Acropora digitifera provides evidence for extensive differences between species of corals.</title>
        <authorList>
            <person name="Voolstra C.R."/>
            <person name="Li Y."/>
            <person name="Liew Y.J."/>
            <person name="Baumgarten S."/>
            <person name="Zoccola D."/>
            <person name="Flot J.-F."/>
            <person name="Tambutte S."/>
            <person name="Allemand D."/>
            <person name="Aranda M."/>
        </authorList>
    </citation>
    <scope>NUCLEOTIDE SEQUENCE [LARGE SCALE GENOMIC DNA]</scope>
</reference>
<dbReference type="Pfam" id="PF13359">
    <property type="entry name" value="DDE_Tnp_4"/>
    <property type="match status" value="2"/>
</dbReference>
<feature type="region of interest" description="Disordered" evidence="7">
    <location>
        <begin position="77"/>
        <end position="111"/>
    </location>
</feature>
<evidence type="ECO:0000313" key="10">
    <source>
        <dbReference type="Proteomes" id="UP000225706"/>
    </source>
</evidence>
<dbReference type="PANTHER" id="PTHR23080:SF133">
    <property type="entry name" value="SI:CH211-262I1.5-RELATED"/>
    <property type="match status" value="1"/>
</dbReference>
<dbReference type="PANTHER" id="PTHR23080">
    <property type="entry name" value="THAP DOMAIN PROTEIN"/>
    <property type="match status" value="1"/>
</dbReference>
<organism evidence="9 10">
    <name type="scientific">Stylophora pistillata</name>
    <name type="common">Smooth cauliflower coral</name>
    <dbReference type="NCBI Taxonomy" id="50429"/>
    <lineage>
        <taxon>Eukaryota</taxon>
        <taxon>Metazoa</taxon>
        <taxon>Cnidaria</taxon>
        <taxon>Anthozoa</taxon>
        <taxon>Hexacorallia</taxon>
        <taxon>Scleractinia</taxon>
        <taxon>Astrocoeniina</taxon>
        <taxon>Pocilloporidae</taxon>
        <taxon>Stylophora</taxon>
    </lineage>
</organism>
<dbReference type="GO" id="GO:0003677">
    <property type="term" value="F:DNA binding"/>
    <property type="evidence" value="ECO:0007669"/>
    <property type="project" value="UniProtKB-UniRule"/>
</dbReference>
<keyword evidence="3 6" id="KW-0863">Zinc-finger</keyword>
<dbReference type="EMBL" id="LSMT01000578">
    <property type="protein sequence ID" value="PFX16084.1"/>
    <property type="molecule type" value="Genomic_DNA"/>
</dbReference>
<keyword evidence="4" id="KW-0862">Zinc</keyword>
<evidence type="ECO:0000256" key="3">
    <source>
        <dbReference type="ARBA" id="ARBA00022771"/>
    </source>
</evidence>
<evidence type="ECO:0000259" key="8">
    <source>
        <dbReference type="PROSITE" id="PS50950"/>
    </source>
</evidence>
<feature type="domain" description="THAP-type" evidence="8">
    <location>
        <begin position="1"/>
        <end position="93"/>
    </location>
</feature>
<dbReference type="OrthoDB" id="5985780at2759"/>
<keyword evidence="10" id="KW-1185">Reference proteome</keyword>
<evidence type="ECO:0000256" key="5">
    <source>
        <dbReference type="ARBA" id="ARBA00023125"/>
    </source>
</evidence>
<name>A0A2B4RCJ6_STYPI</name>
<dbReference type="Proteomes" id="UP000225706">
    <property type="component" value="Unassembled WGS sequence"/>
</dbReference>
<dbReference type="GO" id="GO:0008270">
    <property type="term" value="F:zinc ion binding"/>
    <property type="evidence" value="ECO:0007669"/>
    <property type="project" value="UniProtKB-KW"/>
</dbReference>
<evidence type="ECO:0000256" key="2">
    <source>
        <dbReference type="ARBA" id="ARBA00022723"/>
    </source>
</evidence>
<proteinExistence type="predicted"/>
<evidence type="ECO:0000256" key="1">
    <source>
        <dbReference type="ARBA" id="ARBA00001968"/>
    </source>
</evidence>
<comment type="caution">
    <text evidence="9">The sequence shown here is derived from an EMBL/GenBank/DDBJ whole genome shotgun (WGS) entry which is preliminary data.</text>
</comment>
<dbReference type="InterPro" id="IPR027805">
    <property type="entry name" value="Transposase_HTH_dom"/>
</dbReference>